<organism evidence="1 2">
    <name type="scientific">Clonorchis sinensis</name>
    <name type="common">Chinese liver fluke</name>
    <dbReference type="NCBI Taxonomy" id="79923"/>
    <lineage>
        <taxon>Eukaryota</taxon>
        <taxon>Metazoa</taxon>
        <taxon>Spiralia</taxon>
        <taxon>Lophotrochozoa</taxon>
        <taxon>Platyhelminthes</taxon>
        <taxon>Trematoda</taxon>
        <taxon>Digenea</taxon>
        <taxon>Opisthorchiida</taxon>
        <taxon>Opisthorchiata</taxon>
        <taxon>Opisthorchiidae</taxon>
        <taxon>Clonorchis</taxon>
    </lineage>
</organism>
<gene>
    <name evidence="1" type="ORF">CLF_107609</name>
</gene>
<evidence type="ECO:0000313" key="1">
    <source>
        <dbReference type="EMBL" id="GAA55331.1"/>
    </source>
</evidence>
<dbReference type="EMBL" id="DF143996">
    <property type="protein sequence ID" value="GAA55331.1"/>
    <property type="molecule type" value="Genomic_DNA"/>
</dbReference>
<dbReference type="Proteomes" id="UP000008909">
    <property type="component" value="Unassembled WGS sequence"/>
</dbReference>
<evidence type="ECO:0000313" key="2">
    <source>
        <dbReference type="Proteomes" id="UP000008909"/>
    </source>
</evidence>
<protein>
    <submittedName>
        <fullName evidence="1">Uncharacterized protein</fullName>
    </submittedName>
</protein>
<dbReference type="AlphaFoldDB" id="G7YQV1"/>
<accession>G7YQV1</accession>
<keyword evidence="2" id="KW-1185">Reference proteome</keyword>
<reference key="2">
    <citation type="submission" date="2011-10" db="EMBL/GenBank/DDBJ databases">
        <title>The genome and transcriptome sequence of Clonorchis sinensis provide insights into the carcinogenic liver fluke.</title>
        <authorList>
            <person name="Wang X."/>
            <person name="Huang Y."/>
            <person name="Chen W."/>
            <person name="Liu H."/>
            <person name="Guo L."/>
            <person name="Chen Y."/>
            <person name="Luo F."/>
            <person name="Zhou W."/>
            <person name="Sun J."/>
            <person name="Mao Q."/>
            <person name="Liang P."/>
            <person name="Zhou C."/>
            <person name="Tian Y."/>
            <person name="Men J."/>
            <person name="Lv X."/>
            <person name="Huang L."/>
            <person name="Zhou J."/>
            <person name="Hu Y."/>
            <person name="Li R."/>
            <person name="Zhang F."/>
            <person name="Lei H."/>
            <person name="Li X."/>
            <person name="Hu X."/>
            <person name="Liang C."/>
            <person name="Xu J."/>
            <person name="Wu Z."/>
            <person name="Yu X."/>
        </authorList>
    </citation>
    <scope>NUCLEOTIDE SEQUENCE</scope>
    <source>
        <strain>Henan</strain>
    </source>
</reference>
<sequence length="296" mass="34213">MHRLFLDTKSTCPKDVKARSSKSSLSASQNNTIQTLTYRRHTDSLTHTTPRVYQSQHTMTGHFVKSVDKSYLRLLQRWDNYSTSHSDPLRLLNFQLSLLLLSLEDVSARPYTEDTCLLKPFQQQLSIVILSSVKELPRVERKKNTFGPMMDVFFKKSARRTILIVIFVAAAVGREPGQTIRTFCMFRNIESSERLNNSGEHFMGMTAGTYVNGFPIKPWFNCLCPIRQHRMDTFSTRLKWTTWYSHLSAEETQTTGEIEVRESKVNMVGNATQSFGHDPDFFDFSKDFDDVNRQNL</sequence>
<proteinExistence type="predicted"/>
<reference evidence="1" key="1">
    <citation type="journal article" date="2011" name="Genome Biol.">
        <title>The draft genome of the carcinogenic human liver fluke Clonorchis sinensis.</title>
        <authorList>
            <person name="Wang X."/>
            <person name="Chen W."/>
            <person name="Huang Y."/>
            <person name="Sun J."/>
            <person name="Men J."/>
            <person name="Liu H."/>
            <person name="Luo F."/>
            <person name="Guo L."/>
            <person name="Lv X."/>
            <person name="Deng C."/>
            <person name="Zhou C."/>
            <person name="Fan Y."/>
            <person name="Li X."/>
            <person name="Huang L."/>
            <person name="Hu Y."/>
            <person name="Liang C."/>
            <person name="Hu X."/>
            <person name="Xu J."/>
            <person name="Yu X."/>
        </authorList>
    </citation>
    <scope>NUCLEOTIDE SEQUENCE [LARGE SCALE GENOMIC DNA]</scope>
    <source>
        <strain evidence="1">Henan</strain>
    </source>
</reference>
<name>G7YQV1_CLOSI</name>